<dbReference type="EMBL" id="NWUJ01000003">
    <property type="protein sequence ID" value="PFH36318.1"/>
    <property type="molecule type" value="Genomic_DNA"/>
</dbReference>
<evidence type="ECO:0000256" key="1">
    <source>
        <dbReference type="ARBA" id="ARBA00004211"/>
    </source>
</evidence>
<dbReference type="GO" id="GO:0005789">
    <property type="term" value="C:endoplasmic reticulum membrane"/>
    <property type="evidence" value="ECO:0007669"/>
    <property type="project" value="InterPro"/>
</dbReference>
<dbReference type="PROSITE" id="PS50202">
    <property type="entry name" value="MSP"/>
    <property type="match status" value="1"/>
</dbReference>
<dbReference type="InterPro" id="IPR000535">
    <property type="entry name" value="MSP_dom"/>
</dbReference>
<keyword evidence="10" id="KW-1185">Reference proteome</keyword>
<sequence>MAGPLLRITPEKVIEFPVVLFSSSTVELHLENTSDTFVAFKIKTTAPKSYLVRPSTGVIPRGGKEVVHIVLQPLSEEPTRPCSDRFLIQSTAVTSDAPLARDYWQTLDRDQIEDTRLSVVYRTSGSGGDHVGGAGMGSADGAGPTGRSGGYGAASGSQGGNYSADLKSRYDQLVEYALALERHKDELVKENEALKAQIGRKGAAQKSGGMGMFELWHIPVYIFIGVVIWYFFGRTAATVAN</sequence>
<dbReference type="PANTHER" id="PTHR10809">
    <property type="entry name" value="VESICLE-ASSOCIATED MEMBRANE PROTEIN-ASSOCIATED PROTEIN"/>
    <property type="match status" value="1"/>
</dbReference>
<dbReference type="GO" id="GO:0090158">
    <property type="term" value="P:endoplasmic reticulum membrane organization"/>
    <property type="evidence" value="ECO:0007669"/>
    <property type="project" value="TreeGrafter"/>
</dbReference>
<proteinExistence type="inferred from homology"/>
<evidence type="ECO:0000256" key="2">
    <source>
        <dbReference type="ARBA" id="ARBA00008932"/>
    </source>
</evidence>
<dbReference type="Proteomes" id="UP000224006">
    <property type="component" value="Chromosome III"/>
</dbReference>
<dbReference type="InterPro" id="IPR016763">
    <property type="entry name" value="VAP"/>
</dbReference>
<protein>
    <submittedName>
        <fullName evidence="9">MSP (Major sperm protein) domain-containing protein</fullName>
    </submittedName>
</protein>
<evidence type="ECO:0000313" key="9">
    <source>
        <dbReference type="EMBL" id="PFH36318.1"/>
    </source>
</evidence>
<evidence type="ECO:0000256" key="3">
    <source>
        <dbReference type="ARBA" id="ARBA00022692"/>
    </source>
</evidence>
<feature type="region of interest" description="Disordered" evidence="6">
    <location>
        <begin position="130"/>
        <end position="158"/>
    </location>
</feature>
<dbReference type="GO" id="GO:0005886">
    <property type="term" value="C:plasma membrane"/>
    <property type="evidence" value="ECO:0007669"/>
    <property type="project" value="TreeGrafter"/>
</dbReference>
<keyword evidence="3 7" id="KW-0812">Transmembrane</keyword>
<dbReference type="OrthoDB" id="264603at2759"/>
<dbReference type="GO" id="GO:0061817">
    <property type="term" value="P:endoplasmic reticulum-plasma membrane tethering"/>
    <property type="evidence" value="ECO:0007669"/>
    <property type="project" value="TreeGrafter"/>
</dbReference>
<dbReference type="AlphaFoldDB" id="A0A2A9MCU8"/>
<feature type="domain" description="MSP" evidence="8">
    <location>
        <begin position="5"/>
        <end position="122"/>
    </location>
</feature>
<comment type="similarity">
    <text evidence="2">Belongs to the VAMP-associated protein (VAP) (TC 9.B.17) family.</text>
</comment>
<evidence type="ECO:0000256" key="5">
    <source>
        <dbReference type="ARBA" id="ARBA00023136"/>
    </source>
</evidence>
<dbReference type="GeneID" id="40309440"/>
<dbReference type="KEGG" id="bbes:BESB_045100"/>
<organism evidence="9 10">
    <name type="scientific">Besnoitia besnoiti</name>
    <name type="common">Apicomplexan protozoan</name>
    <dbReference type="NCBI Taxonomy" id="94643"/>
    <lineage>
        <taxon>Eukaryota</taxon>
        <taxon>Sar</taxon>
        <taxon>Alveolata</taxon>
        <taxon>Apicomplexa</taxon>
        <taxon>Conoidasida</taxon>
        <taxon>Coccidia</taxon>
        <taxon>Eucoccidiorida</taxon>
        <taxon>Eimeriorina</taxon>
        <taxon>Sarcocystidae</taxon>
        <taxon>Besnoitia</taxon>
    </lineage>
</organism>
<dbReference type="RefSeq" id="XP_029220327.1">
    <property type="nucleotide sequence ID" value="XM_029362961.1"/>
</dbReference>
<keyword evidence="5 7" id="KW-0472">Membrane</keyword>
<dbReference type="VEuPathDB" id="ToxoDB:BESB_045100"/>
<dbReference type="SUPFAM" id="SSF49354">
    <property type="entry name" value="PapD-like"/>
    <property type="match status" value="1"/>
</dbReference>
<accession>A0A2A9MCU8</accession>
<dbReference type="InterPro" id="IPR013783">
    <property type="entry name" value="Ig-like_fold"/>
</dbReference>
<evidence type="ECO:0000313" key="10">
    <source>
        <dbReference type="Proteomes" id="UP000224006"/>
    </source>
</evidence>
<evidence type="ECO:0000256" key="6">
    <source>
        <dbReference type="SAM" id="MobiDB-lite"/>
    </source>
</evidence>
<comment type="subcellular location">
    <subcellularLocation>
        <location evidence="1">Membrane</location>
        <topology evidence="1">Single-pass type IV membrane protein</topology>
    </subcellularLocation>
</comment>
<name>A0A2A9MCU8_BESBE</name>
<dbReference type="InterPro" id="IPR008962">
    <property type="entry name" value="PapD-like_sf"/>
</dbReference>
<evidence type="ECO:0000259" key="8">
    <source>
        <dbReference type="PROSITE" id="PS50202"/>
    </source>
</evidence>
<evidence type="ECO:0000256" key="4">
    <source>
        <dbReference type="ARBA" id="ARBA00022989"/>
    </source>
</evidence>
<evidence type="ECO:0000256" key="7">
    <source>
        <dbReference type="SAM" id="Phobius"/>
    </source>
</evidence>
<dbReference type="PANTHER" id="PTHR10809:SF6">
    <property type="entry name" value="AT11025P-RELATED"/>
    <property type="match status" value="1"/>
</dbReference>
<keyword evidence="4 7" id="KW-1133">Transmembrane helix</keyword>
<feature type="transmembrane region" description="Helical" evidence="7">
    <location>
        <begin position="215"/>
        <end position="232"/>
    </location>
</feature>
<reference evidence="9 10" key="1">
    <citation type="submission" date="2017-09" db="EMBL/GenBank/DDBJ databases">
        <title>Genome sequencing of Besnoitia besnoiti strain Bb-Ger1.</title>
        <authorList>
            <person name="Schares G."/>
            <person name="Venepally P."/>
            <person name="Lorenzi H.A."/>
        </authorList>
    </citation>
    <scope>NUCLEOTIDE SEQUENCE [LARGE SCALE GENOMIC DNA]</scope>
    <source>
        <strain evidence="9 10">Bb-Ger1</strain>
    </source>
</reference>
<dbReference type="STRING" id="94643.A0A2A9MCU8"/>
<gene>
    <name evidence="9" type="ORF">BESB_045100</name>
</gene>
<comment type="caution">
    <text evidence="9">The sequence shown here is derived from an EMBL/GenBank/DDBJ whole genome shotgun (WGS) entry which is preliminary data.</text>
</comment>
<dbReference type="Gene3D" id="2.60.40.10">
    <property type="entry name" value="Immunoglobulins"/>
    <property type="match status" value="1"/>
</dbReference>
<dbReference type="Pfam" id="PF00635">
    <property type="entry name" value="Motile_Sperm"/>
    <property type="match status" value="1"/>
</dbReference>